<dbReference type="InterPro" id="IPR012337">
    <property type="entry name" value="RNaseH-like_sf"/>
</dbReference>
<protein>
    <submittedName>
        <fullName evidence="2">IS3 family transposase</fullName>
    </submittedName>
</protein>
<gene>
    <name evidence="2" type="ORF">ESW18_20985</name>
</gene>
<dbReference type="PANTHER" id="PTHR46889:SF5">
    <property type="entry name" value="INTEGRASE PROTEIN"/>
    <property type="match status" value="1"/>
</dbReference>
<reference evidence="2 3" key="1">
    <citation type="submission" date="2019-08" db="EMBL/GenBank/DDBJ databases">
        <title>Genome of Algoriphagus ratkowskyi IC026.</title>
        <authorList>
            <person name="Bowman J.P."/>
        </authorList>
    </citation>
    <scope>NUCLEOTIDE SEQUENCE [LARGE SCALE GENOMIC DNA]</scope>
    <source>
        <strain evidence="2 3">IC026</strain>
    </source>
</reference>
<dbReference type="InterPro" id="IPR048020">
    <property type="entry name" value="Transpos_IS3"/>
</dbReference>
<dbReference type="NCBIfam" id="NF033516">
    <property type="entry name" value="transpos_IS3"/>
    <property type="match status" value="1"/>
</dbReference>
<dbReference type="PROSITE" id="PS50994">
    <property type="entry name" value="INTEGRASE"/>
    <property type="match status" value="1"/>
</dbReference>
<evidence type="ECO:0000313" key="2">
    <source>
        <dbReference type="EMBL" id="TXD75258.1"/>
    </source>
</evidence>
<feature type="domain" description="Integrase catalytic" evidence="1">
    <location>
        <begin position="89"/>
        <end position="263"/>
    </location>
</feature>
<keyword evidence="3" id="KW-1185">Reference proteome</keyword>
<dbReference type="Pfam" id="PF00665">
    <property type="entry name" value="rve"/>
    <property type="match status" value="1"/>
</dbReference>
<dbReference type="InterPro" id="IPR036397">
    <property type="entry name" value="RNaseH_sf"/>
</dbReference>
<organism evidence="2 3">
    <name type="scientific">Algoriphagus ratkowskyi</name>
    <dbReference type="NCBI Taxonomy" id="57028"/>
    <lineage>
        <taxon>Bacteria</taxon>
        <taxon>Pseudomonadati</taxon>
        <taxon>Bacteroidota</taxon>
        <taxon>Cytophagia</taxon>
        <taxon>Cytophagales</taxon>
        <taxon>Cyclobacteriaceae</taxon>
        <taxon>Algoriphagus</taxon>
    </lineage>
</organism>
<sequence length="282" mass="33573">MTRQAYYQHYWQKEETSFEQELVIKEVLRIRETHKKMGCRKLMVKLEAFMFDHQIKMGRDALFDLLAANQLLIRRRNRRVTTTYSSHWLRKYPNLIREFIAEGINQLWVSDITYWRFKDKFLYISFVTDVFSHKIVGYHLSESLEAESSIHALQMALDLLRQPVEGLIHHSDRGIQYCCKEYVKLLQDHSVAISMTENGDPLENAFAERINGIVKGEYLDCYKVNSIQEAKELLSQVVHLYNQERPHMSIGNKTPEEIHQTNQKTDRLWKNYYPKNRTLVNQ</sequence>
<dbReference type="EMBL" id="VORV01000043">
    <property type="protein sequence ID" value="TXD75258.1"/>
    <property type="molecule type" value="Genomic_DNA"/>
</dbReference>
<comment type="caution">
    <text evidence="2">The sequence shown here is derived from an EMBL/GenBank/DDBJ whole genome shotgun (WGS) entry which is preliminary data.</text>
</comment>
<proteinExistence type="predicted"/>
<dbReference type="SUPFAM" id="SSF53098">
    <property type="entry name" value="Ribonuclease H-like"/>
    <property type="match status" value="1"/>
</dbReference>
<dbReference type="InterPro" id="IPR050900">
    <property type="entry name" value="Transposase_IS3/IS150/IS904"/>
</dbReference>
<dbReference type="Gene3D" id="3.30.420.10">
    <property type="entry name" value="Ribonuclease H-like superfamily/Ribonuclease H"/>
    <property type="match status" value="1"/>
</dbReference>
<name>A0ABY3HJM9_9BACT</name>
<evidence type="ECO:0000259" key="1">
    <source>
        <dbReference type="PROSITE" id="PS50994"/>
    </source>
</evidence>
<dbReference type="PANTHER" id="PTHR46889">
    <property type="entry name" value="TRANSPOSASE INSF FOR INSERTION SEQUENCE IS3B-RELATED"/>
    <property type="match status" value="1"/>
</dbReference>
<dbReference type="InterPro" id="IPR001584">
    <property type="entry name" value="Integrase_cat-core"/>
</dbReference>
<accession>A0ABY3HJM9</accession>
<evidence type="ECO:0000313" key="3">
    <source>
        <dbReference type="Proteomes" id="UP000321927"/>
    </source>
</evidence>
<dbReference type="Proteomes" id="UP000321927">
    <property type="component" value="Unassembled WGS sequence"/>
</dbReference>